<dbReference type="AlphaFoldDB" id="A0A3M7M4E3"/>
<evidence type="ECO:0000313" key="2">
    <source>
        <dbReference type="Proteomes" id="UP000265663"/>
    </source>
</evidence>
<sequence length="29" mass="3345">MCSWMDGRVFYPGPTDLPLRMGFVRQNGI</sequence>
<protein>
    <submittedName>
        <fullName evidence="1">Uncharacterized protein</fullName>
    </submittedName>
</protein>
<dbReference type="EMBL" id="KE747818">
    <property type="protein sequence ID" value="RMZ69259.1"/>
    <property type="molecule type" value="Genomic_DNA"/>
</dbReference>
<evidence type="ECO:0000313" key="1">
    <source>
        <dbReference type="EMBL" id="RMZ69259.1"/>
    </source>
</evidence>
<proteinExistence type="predicted"/>
<organism evidence="1 2">
    <name type="scientific">Pyrenophora seminiperda CCB06</name>
    <dbReference type="NCBI Taxonomy" id="1302712"/>
    <lineage>
        <taxon>Eukaryota</taxon>
        <taxon>Fungi</taxon>
        <taxon>Dikarya</taxon>
        <taxon>Ascomycota</taxon>
        <taxon>Pezizomycotina</taxon>
        <taxon>Dothideomycetes</taxon>
        <taxon>Pleosporomycetidae</taxon>
        <taxon>Pleosporales</taxon>
        <taxon>Pleosporineae</taxon>
        <taxon>Pleosporaceae</taxon>
        <taxon>Pyrenophora</taxon>
    </lineage>
</organism>
<gene>
    <name evidence="1" type="ORF">GMOD_00005987</name>
</gene>
<dbReference type="Proteomes" id="UP000265663">
    <property type="component" value="Unassembled WGS sequence"/>
</dbReference>
<accession>A0A3M7M4E3</accession>
<reference evidence="1 2" key="1">
    <citation type="journal article" date="2014" name="PLoS ONE">
        <title>De novo Genome Assembly of the Fungal Plant Pathogen Pyrenophora semeniperda.</title>
        <authorList>
            <person name="Soliai M.M."/>
            <person name="Meyer S.E."/>
            <person name="Udall J.A."/>
            <person name="Elzinga D.E."/>
            <person name="Hermansen R.A."/>
            <person name="Bodily P.M."/>
            <person name="Hart A.A."/>
            <person name="Coleman C.E."/>
        </authorList>
    </citation>
    <scope>NUCLEOTIDE SEQUENCE [LARGE SCALE GENOMIC DNA]</scope>
    <source>
        <strain evidence="1 2">CCB06</strain>
        <tissue evidence="1">Mycelium</tissue>
    </source>
</reference>
<keyword evidence="2" id="KW-1185">Reference proteome</keyword>
<name>A0A3M7M4E3_9PLEO</name>